<dbReference type="InterPro" id="IPR008257">
    <property type="entry name" value="Pept_M19"/>
</dbReference>
<dbReference type="PANTHER" id="PTHR10443:SF12">
    <property type="entry name" value="DIPEPTIDASE"/>
    <property type="match status" value="1"/>
</dbReference>
<evidence type="ECO:0000256" key="1">
    <source>
        <dbReference type="SAM" id="SignalP"/>
    </source>
</evidence>
<keyword evidence="2" id="KW-0224">Dipeptidase</keyword>
<organism evidence="2 3">
    <name type="scientific">Thalassotalea nanhaiensis</name>
    <dbReference type="NCBI Taxonomy" id="3065648"/>
    <lineage>
        <taxon>Bacteria</taxon>
        <taxon>Pseudomonadati</taxon>
        <taxon>Pseudomonadota</taxon>
        <taxon>Gammaproteobacteria</taxon>
        <taxon>Alteromonadales</taxon>
        <taxon>Colwelliaceae</taxon>
        <taxon>Thalassotalea</taxon>
    </lineage>
</organism>
<sequence>MNKSILALTVAAVFSASAMAAKIELTDDVKGKYYNSYGKTDAQITERIKFLVDVSNPRTEEDRAKDNATIKRYKDAIVINTLHVTTAGFAGADEAAYEQALWDSYDHNITLESATVSNGDGNLGASPVDNAIRAKAVVDSLDHTMHVDSVKDIYTAKKNEQLGVVYNIQGSDFIDPLTMEDQVIAMKNAGILTANFAYNVDNKFATGGNKSRTEADKGLTEQGKALVKMYNQHRIIVDCSHSSDQTCLDAAEVTTLPMIASHSNAQGVHDVSRNISDEAIIAIAKTGGTISPTFLGPFMNDEGTASSEDIAIAIDYVATVISKNTDLDGRKHVGFAADFTHTLADAFEVIVRSPERYPPESGYATPAEQAYASDIWGAVPILEKKYGWSEQDIRGVLGENVLRVYKQVWSKR</sequence>
<keyword evidence="2" id="KW-0378">Hydrolase</keyword>
<dbReference type="Proteomes" id="UP001248581">
    <property type="component" value="Chromosome"/>
</dbReference>
<dbReference type="EMBL" id="CP134146">
    <property type="protein sequence ID" value="WNC67018.1"/>
    <property type="molecule type" value="Genomic_DNA"/>
</dbReference>
<proteinExistence type="predicted"/>
<reference evidence="3" key="1">
    <citation type="submission" date="2023-09" db="EMBL/GenBank/DDBJ databases">
        <authorList>
            <person name="Li S."/>
            <person name="Li X."/>
            <person name="Zhang C."/>
            <person name="Zhao Z."/>
        </authorList>
    </citation>
    <scope>NUCLEOTIDE SEQUENCE [LARGE SCALE GENOMIC DNA]</scope>
    <source>
        <strain evidence="3">SQ345</strain>
    </source>
</reference>
<feature type="signal peptide" evidence="1">
    <location>
        <begin position="1"/>
        <end position="20"/>
    </location>
</feature>
<accession>A0ABY9TFJ3</accession>
<protein>
    <submittedName>
        <fullName evidence="2">Membrane dipeptidase</fullName>
        <ecNumber evidence="2">3.4.13.-</ecNumber>
    </submittedName>
</protein>
<dbReference type="RefSeq" id="WP_348386182.1">
    <property type="nucleotide sequence ID" value="NZ_CP134146.1"/>
</dbReference>
<dbReference type="Gene3D" id="3.20.20.140">
    <property type="entry name" value="Metal-dependent hydrolases"/>
    <property type="match status" value="1"/>
</dbReference>
<keyword evidence="2" id="KW-0645">Protease</keyword>
<dbReference type="InterPro" id="IPR032466">
    <property type="entry name" value="Metal_Hydrolase"/>
</dbReference>
<feature type="chain" id="PRO_5045387760" evidence="1">
    <location>
        <begin position="21"/>
        <end position="412"/>
    </location>
</feature>
<dbReference type="SUPFAM" id="SSF51556">
    <property type="entry name" value="Metallo-dependent hydrolases"/>
    <property type="match status" value="1"/>
</dbReference>
<dbReference type="PANTHER" id="PTHR10443">
    <property type="entry name" value="MICROSOMAL DIPEPTIDASE"/>
    <property type="match status" value="1"/>
</dbReference>
<evidence type="ECO:0000313" key="2">
    <source>
        <dbReference type="EMBL" id="WNC67018.1"/>
    </source>
</evidence>
<name>A0ABY9TFJ3_9GAMM</name>
<dbReference type="PROSITE" id="PS51365">
    <property type="entry name" value="RENAL_DIPEPTIDASE_2"/>
    <property type="match status" value="1"/>
</dbReference>
<gene>
    <name evidence="2" type="ORF">RI845_10810</name>
</gene>
<keyword evidence="3" id="KW-1185">Reference proteome</keyword>
<dbReference type="GO" id="GO:0016805">
    <property type="term" value="F:dipeptidase activity"/>
    <property type="evidence" value="ECO:0007669"/>
    <property type="project" value="UniProtKB-KW"/>
</dbReference>
<keyword evidence="1" id="KW-0732">Signal</keyword>
<evidence type="ECO:0000313" key="3">
    <source>
        <dbReference type="Proteomes" id="UP001248581"/>
    </source>
</evidence>
<dbReference type="EC" id="3.4.13.-" evidence="2"/>
<dbReference type="Pfam" id="PF01244">
    <property type="entry name" value="Peptidase_M19"/>
    <property type="match status" value="1"/>
</dbReference>